<dbReference type="AlphaFoldDB" id="A0A2I6S3R3"/>
<reference evidence="2 3" key="1">
    <citation type="submission" date="2018-01" db="EMBL/GenBank/DDBJ databases">
        <authorList>
            <person name="Fu G.-Y."/>
        </authorList>
    </citation>
    <scope>NUCLEOTIDE SEQUENCE [LARGE SCALE GENOMIC DNA]</scope>
    <source>
        <strain evidence="2 3">SY39</strain>
    </source>
</reference>
<evidence type="ECO:0000313" key="3">
    <source>
        <dbReference type="Proteomes" id="UP000242205"/>
    </source>
</evidence>
<protein>
    <submittedName>
        <fullName evidence="2">SAM-dependent methyltransferase</fullName>
    </submittedName>
</protein>
<sequence>MKTPLQQHYRHLFQMHGDSAQAVQYSDTVSQHKRFKVLSEVAPDLGSVVDLGCGLGHFLDHLRANGFAGPYLGLDFVQEFVNSANAKHASDPLTEFKQCDLIADAYPEGYDTFVVCGVFNNKMDNNAEFMRCVLEKAFAATRKQVAFNAMSTYVDFEDPDLYYTNPCEIFDFCKRNLTRKVTLRHEYLVREDRPPFEYAVYLYK</sequence>
<keyword evidence="2" id="KW-0808">Transferase</keyword>
<dbReference type="SUPFAM" id="SSF53335">
    <property type="entry name" value="S-adenosyl-L-methionine-dependent methyltransferases"/>
    <property type="match status" value="1"/>
</dbReference>
<dbReference type="Proteomes" id="UP000242205">
    <property type="component" value="Chromosome"/>
</dbReference>
<dbReference type="InterPro" id="IPR029063">
    <property type="entry name" value="SAM-dependent_MTases_sf"/>
</dbReference>
<organism evidence="2 3">
    <name type="scientific">Pseudazoarcus pumilus</name>
    <dbReference type="NCBI Taxonomy" id="2067960"/>
    <lineage>
        <taxon>Bacteria</taxon>
        <taxon>Pseudomonadati</taxon>
        <taxon>Pseudomonadota</taxon>
        <taxon>Betaproteobacteria</taxon>
        <taxon>Rhodocyclales</taxon>
        <taxon>Zoogloeaceae</taxon>
        <taxon>Pseudazoarcus</taxon>
    </lineage>
</organism>
<dbReference type="GO" id="GO:0032259">
    <property type="term" value="P:methylation"/>
    <property type="evidence" value="ECO:0007669"/>
    <property type="project" value="UniProtKB-KW"/>
</dbReference>
<dbReference type="GO" id="GO:0008168">
    <property type="term" value="F:methyltransferase activity"/>
    <property type="evidence" value="ECO:0007669"/>
    <property type="project" value="UniProtKB-KW"/>
</dbReference>
<dbReference type="Pfam" id="PF13847">
    <property type="entry name" value="Methyltransf_31"/>
    <property type="match status" value="1"/>
</dbReference>
<dbReference type="CDD" id="cd02440">
    <property type="entry name" value="AdoMet_MTases"/>
    <property type="match status" value="1"/>
</dbReference>
<evidence type="ECO:0000313" key="2">
    <source>
        <dbReference type="EMBL" id="AUN93900.1"/>
    </source>
</evidence>
<feature type="domain" description="Methyltransferase" evidence="1">
    <location>
        <begin position="47"/>
        <end position="148"/>
    </location>
</feature>
<dbReference type="InterPro" id="IPR025714">
    <property type="entry name" value="Methyltranfer_dom"/>
</dbReference>
<dbReference type="KEGG" id="atw:C0099_02435"/>
<keyword evidence="3" id="KW-1185">Reference proteome</keyword>
<evidence type="ECO:0000259" key="1">
    <source>
        <dbReference type="Pfam" id="PF13847"/>
    </source>
</evidence>
<keyword evidence="2" id="KW-0489">Methyltransferase</keyword>
<accession>A0A2I6S3R3</accession>
<name>A0A2I6S3R3_9RHOO</name>
<dbReference type="EMBL" id="CP025682">
    <property type="protein sequence ID" value="AUN93900.1"/>
    <property type="molecule type" value="Genomic_DNA"/>
</dbReference>
<gene>
    <name evidence="2" type="ORF">C0099_02435</name>
</gene>
<dbReference type="OrthoDB" id="9800454at2"/>
<proteinExistence type="predicted"/>
<dbReference type="Gene3D" id="3.40.50.150">
    <property type="entry name" value="Vaccinia Virus protein VP39"/>
    <property type="match status" value="1"/>
</dbReference>